<dbReference type="RefSeq" id="WP_088908135.1">
    <property type="nucleotide sequence ID" value="NZ_CP018145.1"/>
</dbReference>
<dbReference type="Proteomes" id="UP000197781">
    <property type="component" value="Chromosome"/>
</dbReference>
<evidence type="ECO:0000313" key="2">
    <source>
        <dbReference type="Proteomes" id="UP000197781"/>
    </source>
</evidence>
<dbReference type="AlphaFoldDB" id="A0A220MH94"/>
<proteinExistence type="predicted"/>
<reference evidence="1 2" key="1">
    <citation type="submission" date="2016-11" db="EMBL/GenBank/DDBJ databases">
        <authorList>
            <person name="Jaros S."/>
            <person name="Januszkiewicz K."/>
            <person name="Wedrychowicz H."/>
        </authorList>
    </citation>
    <scope>NUCLEOTIDE SEQUENCE [LARGE SCALE GENOMIC DNA]</scope>
    <source>
        <strain evidence="1 2">NF2</strain>
    </source>
</reference>
<name>A0A220MH94_9BACL</name>
<protein>
    <recommendedName>
        <fullName evidence="3">Oxidoreductase</fullName>
    </recommendedName>
</protein>
<dbReference type="KEGG" id="bfm:BP422_12965"/>
<evidence type="ECO:0000313" key="1">
    <source>
        <dbReference type="EMBL" id="ASJ54387.1"/>
    </source>
</evidence>
<organism evidence="1 2">
    <name type="scientific">Brevibacillus formosus</name>
    <dbReference type="NCBI Taxonomy" id="54913"/>
    <lineage>
        <taxon>Bacteria</taxon>
        <taxon>Bacillati</taxon>
        <taxon>Bacillota</taxon>
        <taxon>Bacilli</taxon>
        <taxon>Bacillales</taxon>
        <taxon>Paenibacillaceae</taxon>
        <taxon>Brevibacillus</taxon>
    </lineage>
</organism>
<accession>A0A220MH94</accession>
<gene>
    <name evidence="1" type="ORF">BP422_12965</name>
</gene>
<evidence type="ECO:0008006" key="3">
    <source>
        <dbReference type="Google" id="ProtNLM"/>
    </source>
</evidence>
<sequence>MSTLRGAFHFTTDEPHRTIVKFSDFIIDGYSLHNRLEKYDLVPSLGDGTKEYQEEMISYFLLQKPHPLLWYRAPILVCPECADLGCGFISAKLDRKDNLVIWSDFYKDNYQFKINIGPFYFEWDQYCEVIKSTLTD</sequence>
<dbReference type="EMBL" id="CP018145">
    <property type="protein sequence ID" value="ASJ54387.1"/>
    <property type="molecule type" value="Genomic_DNA"/>
</dbReference>